<dbReference type="GO" id="GO:0051537">
    <property type="term" value="F:2 iron, 2 sulfur cluster binding"/>
    <property type="evidence" value="ECO:0007669"/>
    <property type="project" value="UniProtKB-KW"/>
</dbReference>
<protein>
    <recommendedName>
        <fullName evidence="13">FAD-binding PCMH-type domain-containing protein</fullName>
    </recommendedName>
</protein>
<dbReference type="Pfam" id="PF02738">
    <property type="entry name" value="MoCoBD_1"/>
    <property type="match status" value="1"/>
</dbReference>
<keyword evidence="8" id="KW-0576">Peroxisome</keyword>
<dbReference type="InterPro" id="IPR002888">
    <property type="entry name" value="2Fe-2S-bd"/>
</dbReference>
<feature type="binding site" evidence="12">
    <location>
        <position position="20"/>
    </location>
    <ligand>
        <name>[2Fe-2S] cluster</name>
        <dbReference type="ChEBI" id="CHEBI:190135"/>
        <label>1</label>
    </ligand>
</feature>
<evidence type="ECO:0000256" key="6">
    <source>
        <dbReference type="ARBA" id="ARBA00023002"/>
    </source>
</evidence>
<dbReference type="InterPro" id="IPR016208">
    <property type="entry name" value="Ald_Oxase/xanthine_DH-like"/>
</dbReference>
<dbReference type="PANTHER" id="PTHR11908">
    <property type="entry name" value="XANTHINE DEHYDROGENASE"/>
    <property type="match status" value="1"/>
</dbReference>
<feature type="binding site" evidence="12">
    <location>
        <position position="50"/>
    </location>
    <ligand>
        <name>[2Fe-2S] cluster</name>
        <dbReference type="ChEBI" id="CHEBI:190135"/>
        <label>1</label>
    </ligand>
</feature>
<feature type="binding site" evidence="12">
    <location>
        <position position="733"/>
    </location>
    <ligand>
        <name>Mo-molybdopterin</name>
        <dbReference type="ChEBI" id="CHEBI:71302"/>
    </ligand>
    <ligandPart>
        <name>Mo</name>
        <dbReference type="ChEBI" id="CHEBI:28685"/>
    </ligandPart>
</feature>
<evidence type="ECO:0000256" key="11">
    <source>
        <dbReference type="PIRSR" id="PIRSR000127-2"/>
    </source>
</evidence>
<dbReference type="InterPro" id="IPR012675">
    <property type="entry name" value="Beta-grasp_dom_sf"/>
</dbReference>
<dbReference type="FunFam" id="3.30.365.10:FF:000008">
    <property type="entry name" value="Aldehyde oxidase1"/>
    <property type="match status" value="1"/>
</dbReference>
<dbReference type="InterPro" id="IPR000674">
    <property type="entry name" value="Ald_Oxase/Xan_DH_a/b"/>
</dbReference>
<dbReference type="PANTHER" id="PTHR11908:SF132">
    <property type="entry name" value="ALDEHYDE OXIDASE 1-RELATED"/>
    <property type="match status" value="1"/>
</dbReference>
<keyword evidence="6" id="KW-0560">Oxidoreductase</keyword>
<evidence type="ECO:0000256" key="1">
    <source>
        <dbReference type="ARBA" id="ARBA00004275"/>
    </source>
</evidence>
<dbReference type="InterPro" id="IPR036683">
    <property type="entry name" value="CO_DH_flav_C_dom_sf"/>
</dbReference>
<keyword evidence="4 12" id="KW-0500">Molybdenum</keyword>
<organism evidence="14">
    <name type="scientific">Graphocephala atropunctata</name>
    <dbReference type="NCBI Taxonomy" id="36148"/>
    <lineage>
        <taxon>Eukaryota</taxon>
        <taxon>Metazoa</taxon>
        <taxon>Ecdysozoa</taxon>
        <taxon>Arthropoda</taxon>
        <taxon>Hexapoda</taxon>
        <taxon>Insecta</taxon>
        <taxon>Pterygota</taxon>
        <taxon>Neoptera</taxon>
        <taxon>Paraneoptera</taxon>
        <taxon>Hemiptera</taxon>
        <taxon>Auchenorrhyncha</taxon>
        <taxon>Membracoidea</taxon>
        <taxon>Cicadellidae</taxon>
        <taxon>Cicadellinae</taxon>
        <taxon>Cicadellini</taxon>
        <taxon>Graphocephala</taxon>
    </lineage>
</organism>
<dbReference type="GO" id="GO:0071949">
    <property type="term" value="F:FAD binding"/>
    <property type="evidence" value="ECO:0007669"/>
    <property type="project" value="InterPro"/>
</dbReference>
<feature type="domain" description="FAD-binding PCMH-type" evidence="13">
    <location>
        <begin position="202"/>
        <end position="383"/>
    </location>
</feature>
<dbReference type="InterPro" id="IPR008274">
    <property type="entry name" value="AldOxase/xan_DH_MoCoBD1"/>
</dbReference>
<keyword evidence="12" id="KW-0408">Iron</keyword>
<comment type="cofactor">
    <cofactor evidence="11">
        <name>FAD</name>
        <dbReference type="ChEBI" id="CHEBI:57692"/>
    </cofactor>
</comment>
<dbReference type="SUPFAM" id="SSF55447">
    <property type="entry name" value="CO dehydrogenase flavoprotein C-terminal domain-like"/>
    <property type="match status" value="1"/>
</dbReference>
<feature type="active site" description="Proton acceptor" evidence="10">
    <location>
        <position position="1204"/>
    </location>
</feature>
<dbReference type="FunFam" id="3.30.365.10:FF:000001">
    <property type="entry name" value="Xanthine dehydrogenase oxidase"/>
    <property type="match status" value="1"/>
</dbReference>
<dbReference type="InterPro" id="IPR016169">
    <property type="entry name" value="FAD-bd_PCMH_sub2"/>
</dbReference>
<evidence type="ECO:0000256" key="2">
    <source>
        <dbReference type="ARBA" id="ARBA00006849"/>
    </source>
</evidence>
<feature type="binding site" evidence="12">
    <location>
        <position position="90"/>
    </location>
    <ligand>
        <name>[2Fe-2S] cluster</name>
        <dbReference type="ChEBI" id="CHEBI:190135"/>
        <label>2</label>
    </ligand>
</feature>
<dbReference type="InterPro" id="IPR036318">
    <property type="entry name" value="FAD-bd_PCMH-like_sf"/>
</dbReference>
<feature type="binding site" evidence="12">
    <location>
        <position position="1031"/>
    </location>
    <ligand>
        <name>Mo-molybdopterin</name>
        <dbReference type="ChEBI" id="CHEBI:71302"/>
    </ligand>
    <ligandPart>
        <name>Mo</name>
        <dbReference type="ChEBI" id="CHEBI:28685"/>
    </ligandPart>
</feature>
<proteinExistence type="inferred from homology"/>
<keyword evidence="11" id="KW-0274">FAD</keyword>
<comment type="subcellular location">
    <subcellularLocation>
        <location evidence="1">Peroxisome</location>
    </subcellularLocation>
</comment>
<comment type="similarity">
    <text evidence="2">Belongs to the xanthine dehydrogenase family.</text>
</comment>
<sequence length="1260" mass="138321">MTLSTWIRQNAQLAGTKTMCCEGGCGSCVVAVRQTHPVTHQDVVYAANSCLVPVFGCHGWNITTVEGIGSQHEGYHPLQVLLASYNGSQCGYCSPGMVMNMYSLVENKAAGLTKQEIEQSFDGNICRCTGYRPILEAFKSIASDSGKKLKCQDIEDMLKDCLSDRNHIQKCDNSEKCKGCCLFKTRFTKSLQANNFSESILINSAVGKWYRATSKKDVFDILKTIGEETYKFVAGNTAQGVYKDEKLYQNFIDISCVPELKTFKISNEQLTLGLNLSLTELNLILQSCSSSPQFQYTAALADHISLIANLPVRNVATLAGNLCVKKLHPEFPSDLFVILETIGAQLLFELENEKVQSTSMVEFLSMDLSKVLLTHVILPPLDDTAYVVKTFKIMPRAKNAYAYVNAGFRFKVDKQTKYRVLEKPSIVFGGISSSFVHASETEKLIESLGSKGKGLLEEEVLKLALESLRNEIKPVPMPPAADPEYRAGLAVALFYKCMLGLSPQSVASQYRSGAISLSRPVSSSKRQYDTDKTVWPVNKPVTKVEAIYQCSGEAQYVDDMPELPGELHGALVLTSVAQGTITSIDPSQPLSMPGVVAFYTAKDIPGVNSFTSGFPDDEPVFCDGKVLYCGQPVGLVVAETQRLAERAATKVQIVYSDVTIPVLDMKQVIANSETARIVQQAEITSSSSSDAEEETVCVEGSVDLHGQYHLTMELQTCLCVPVEDGMDLYSSTQWMEHVHNAVSKVLAMPAHRINMKVRRLGGGYGAKLTRSTWVATQCAVAARLSNRPVRLVLNLQTNMEVMGKRYSCLTNYKADVNKSTGKIAHMEGNLYEDAGWSENDPVVEGTMTMLPSAYNASTWSVKGSIVKTDKASNTWCRSPGSAEAIGTIEVIMDNIACTIGLDPVQVRLANMVVSKSNPVPAMVEEWRKLTDYDSRLEEINKFNIENCWKQRGISLVPMTYKLFLASRYNAMVTIYAVDGTVAVSHGGVECGQGINTKVVQVCAYGLGIDMSLIQVKPTDILTSPNNEGTGGSVSSESVCYAVMECCKKLQARLEPIRKLLPADHSWQDLVQKAYSEQIKLNATYLFTLKDNVKDYDIFGVTVAEVEVDILTGQHQVTRVDILEDAGVSLSPEIDIGQVEGAFVMGLGYYTLENLEYSQQGALLTNRTWNYYPPGPLDIPIDFRIELRKNAPNPFGVLRSKATGEPPLCMSVAVPLAVCQALRLPASRTGADPYLKTFSTPLSPEKTFLACKNDISLYKYS</sequence>
<keyword evidence="11" id="KW-0285">Flavoprotein</keyword>
<keyword evidence="7 12" id="KW-0411">Iron-sulfur</keyword>
<dbReference type="SUPFAM" id="SSF47741">
    <property type="entry name" value="CO dehydrogenase ISP C-domain like"/>
    <property type="match status" value="1"/>
</dbReference>
<dbReference type="InterPro" id="IPR037165">
    <property type="entry name" value="AldOxase/xan_DH_Mopterin-bd_sf"/>
</dbReference>
<comment type="subunit">
    <text evidence="3">Homodimer.</text>
</comment>
<feature type="binding site" evidence="12">
    <location>
        <position position="128"/>
    </location>
    <ligand>
        <name>[2Fe-2S] cluster</name>
        <dbReference type="ChEBI" id="CHEBI:190135"/>
        <label>2</label>
    </ligand>
</feature>
<dbReference type="InterPro" id="IPR036884">
    <property type="entry name" value="2Fe-2S-bd_dom_sf"/>
</dbReference>
<feature type="binding site" evidence="11">
    <location>
        <position position="373"/>
    </location>
    <ligand>
        <name>FAD</name>
        <dbReference type="ChEBI" id="CHEBI:57692"/>
    </ligand>
</feature>
<comment type="cofactor">
    <cofactor evidence="12">
        <name>Mo-molybdopterin</name>
        <dbReference type="ChEBI" id="CHEBI:71302"/>
    </cofactor>
    <text evidence="12">Binds 1 Mo-molybdopterin (Mo-MPT) cofactor per subunit.</text>
</comment>
<dbReference type="GO" id="GO:0016491">
    <property type="term" value="F:oxidoreductase activity"/>
    <property type="evidence" value="ECO:0007669"/>
    <property type="project" value="UniProtKB-KW"/>
</dbReference>
<dbReference type="SMART" id="SM01092">
    <property type="entry name" value="CO_deh_flav_C"/>
    <property type="match status" value="1"/>
</dbReference>
<dbReference type="GO" id="GO:0005777">
    <property type="term" value="C:peroxisome"/>
    <property type="evidence" value="ECO:0007669"/>
    <property type="project" value="UniProtKB-SubCell"/>
</dbReference>
<comment type="cofactor">
    <cofactor evidence="9">
        <name>[2Fe-2S] cluster</name>
        <dbReference type="ChEBI" id="CHEBI:190135"/>
    </cofactor>
</comment>
<evidence type="ECO:0000313" key="14">
    <source>
        <dbReference type="EMBL" id="JAT27370.1"/>
    </source>
</evidence>
<dbReference type="Pfam" id="PF03450">
    <property type="entry name" value="CO_deh_flav_C"/>
    <property type="match status" value="1"/>
</dbReference>
<evidence type="ECO:0000256" key="3">
    <source>
        <dbReference type="ARBA" id="ARBA00011738"/>
    </source>
</evidence>
<comment type="cofactor">
    <cofactor evidence="12">
        <name>[2Fe-2S] cluster</name>
        <dbReference type="ChEBI" id="CHEBI:190135"/>
    </cofactor>
    <text evidence="12">Binds 2 [2Fe-2S] clusters.</text>
</comment>
<dbReference type="Pfam" id="PF01315">
    <property type="entry name" value="Ald_Xan_dh_C"/>
    <property type="match status" value="1"/>
</dbReference>
<feature type="binding site" evidence="12">
    <location>
        <position position="28"/>
    </location>
    <ligand>
        <name>[2Fe-2S] cluster</name>
        <dbReference type="ChEBI" id="CHEBI:190135"/>
        <label>1</label>
    </ligand>
</feature>
<keyword evidence="12" id="KW-0479">Metal-binding</keyword>
<dbReference type="SUPFAM" id="SSF54665">
    <property type="entry name" value="CO dehydrogenase molybdoprotein N-domain-like"/>
    <property type="match status" value="1"/>
</dbReference>
<dbReference type="SMART" id="SM01008">
    <property type="entry name" value="Ald_Xan_dh_C"/>
    <property type="match status" value="1"/>
</dbReference>
<dbReference type="FunFam" id="3.90.1170.50:FF:000003">
    <property type="entry name" value="Aldehyde oxidase"/>
    <property type="match status" value="1"/>
</dbReference>
<reference evidence="14" key="1">
    <citation type="submission" date="2015-11" db="EMBL/GenBank/DDBJ databases">
        <title>De novo transcriptome assembly of four potential Pierce s Disease insect vectors from Arizona vineyards.</title>
        <authorList>
            <person name="Tassone E.E."/>
        </authorList>
    </citation>
    <scope>NUCLEOTIDE SEQUENCE</scope>
</reference>
<dbReference type="Gene3D" id="3.30.390.50">
    <property type="entry name" value="CO dehydrogenase flavoprotein, C-terminal domain"/>
    <property type="match status" value="1"/>
</dbReference>
<accession>A0A1B6LUP3</accession>
<dbReference type="Gene3D" id="3.90.1170.50">
    <property type="entry name" value="Aldehyde oxidase/xanthine dehydrogenase, a/b hammerhead"/>
    <property type="match status" value="1"/>
</dbReference>
<dbReference type="SUPFAM" id="SSF54292">
    <property type="entry name" value="2Fe-2S ferredoxin-like"/>
    <property type="match status" value="1"/>
</dbReference>
<dbReference type="PIRSF" id="PIRSF000127">
    <property type="entry name" value="Xanthine_DH"/>
    <property type="match status" value="1"/>
</dbReference>
<dbReference type="EMBL" id="GEBQ01012607">
    <property type="protein sequence ID" value="JAT27370.1"/>
    <property type="molecule type" value="Transcribed_RNA"/>
</dbReference>
<dbReference type="Pfam" id="PF01799">
    <property type="entry name" value="Fer2_2"/>
    <property type="match status" value="1"/>
</dbReference>
<evidence type="ECO:0000256" key="4">
    <source>
        <dbReference type="ARBA" id="ARBA00022505"/>
    </source>
</evidence>
<dbReference type="Gene3D" id="3.30.365.10">
    <property type="entry name" value="Aldehyde oxidase/xanthine dehydrogenase, molybdopterin binding domain"/>
    <property type="match status" value="4"/>
</dbReference>
<dbReference type="InterPro" id="IPR036010">
    <property type="entry name" value="2Fe-2S_ferredoxin-like_sf"/>
</dbReference>
<dbReference type="Pfam" id="PF00941">
    <property type="entry name" value="FAD_binding_5"/>
    <property type="match status" value="1"/>
</dbReference>
<dbReference type="SUPFAM" id="SSF56176">
    <property type="entry name" value="FAD-binding/transporter-associated domain-like"/>
    <property type="match status" value="1"/>
</dbReference>
<dbReference type="AlphaFoldDB" id="A0A1B6LUP3"/>
<dbReference type="SUPFAM" id="SSF56003">
    <property type="entry name" value="Molybdenum cofactor-binding domain"/>
    <property type="match status" value="1"/>
</dbReference>
<dbReference type="Gene3D" id="3.30.465.10">
    <property type="match status" value="1"/>
</dbReference>
<dbReference type="InterPro" id="IPR016166">
    <property type="entry name" value="FAD-bd_PCMH"/>
</dbReference>
<evidence type="ECO:0000256" key="7">
    <source>
        <dbReference type="ARBA" id="ARBA00023014"/>
    </source>
</evidence>
<evidence type="ECO:0000256" key="8">
    <source>
        <dbReference type="ARBA" id="ARBA00023140"/>
    </source>
</evidence>
<dbReference type="Pfam" id="PF20256">
    <property type="entry name" value="MoCoBD_2"/>
    <property type="match status" value="1"/>
</dbReference>
<dbReference type="InterPro" id="IPR002346">
    <property type="entry name" value="Mopterin_DH_FAD-bd"/>
</dbReference>
<keyword evidence="5 12" id="KW-0001">2Fe-2S</keyword>
<name>A0A1B6LUP3_9HEMI</name>
<feature type="binding site" evidence="12">
    <location>
        <position position="877"/>
    </location>
    <ligand>
        <name>Mo-molybdopterin</name>
        <dbReference type="ChEBI" id="CHEBI:71302"/>
    </ligand>
    <ligandPart>
        <name>Mo</name>
        <dbReference type="ChEBI" id="CHEBI:28685"/>
    </ligandPart>
</feature>
<evidence type="ECO:0000256" key="5">
    <source>
        <dbReference type="ARBA" id="ARBA00022714"/>
    </source>
</evidence>
<feature type="binding site" evidence="12">
    <location>
        <position position="25"/>
    </location>
    <ligand>
        <name>[2Fe-2S] cluster</name>
        <dbReference type="ChEBI" id="CHEBI:190135"/>
        <label>1</label>
    </ligand>
</feature>
<dbReference type="InterPro" id="IPR046867">
    <property type="entry name" value="AldOxase/xan_DH_MoCoBD2"/>
</dbReference>
<dbReference type="InterPro" id="IPR036856">
    <property type="entry name" value="Ald_Oxase/Xan_DH_a/b_sf"/>
</dbReference>
<feature type="binding site" evidence="11">
    <location>
        <position position="392"/>
    </location>
    <ligand>
        <name>FAD</name>
        <dbReference type="ChEBI" id="CHEBI:57692"/>
    </ligand>
</feature>
<dbReference type="PROSITE" id="PS51387">
    <property type="entry name" value="FAD_PCMH"/>
    <property type="match status" value="1"/>
</dbReference>
<dbReference type="Gene3D" id="1.10.150.120">
    <property type="entry name" value="[2Fe-2S]-binding domain"/>
    <property type="match status" value="1"/>
</dbReference>
<evidence type="ECO:0000256" key="10">
    <source>
        <dbReference type="PIRSR" id="PIRSR000127-1"/>
    </source>
</evidence>
<gene>
    <name evidence="14" type="ORF">g.36697</name>
</gene>
<dbReference type="InterPro" id="IPR005107">
    <property type="entry name" value="CO_DH_flav_C"/>
</dbReference>
<evidence type="ECO:0000256" key="9">
    <source>
        <dbReference type="ARBA" id="ARBA00034078"/>
    </source>
</evidence>
<evidence type="ECO:0000256" key="12">
    <source>
        <dbReference type="PIRSR" id="PIRSR000127-3"/>
    </source>
</evidence>
<dbReference type="GO" id="GO:0005506">
    <property type="term" value="F:iron ion binding"/>
    <property type="evidence" value="ECO:0007669"/>
    <property type="project" value="InterPro"/>
</dbReference>
<dbReference type="Gene3D" id="3.10.20.30">
    <property type="match status" value="1"/>
</dbReference>
<feature type="binding site" evidence="12">
    <location>
        <position position="126"/>
    </location>
    <ligand>
        <name>[2Fe-2S] cluster</name>
        <dbReference type="ChEBI" id="CHEBI:190135"/>
        <label>2</label>
    </ligand>
</feature>
<evidence type="ECO:0000259" key="13">
    <source>
        <dbReference type="PROSITE" id="PS51387"/>
    </source>
</evidence>
<feature type="binding site" evidence="12">
    <location>
        <position position="93"/>
    </location>
    <ligand>
        <name>[2Fe-2S] cluster</name>
        <dbReference type="ChEBI" id="CHEBI:190135"/>
        <label>2</label>
    </ligand>
</feature>